<dbReference type="InterPro" id="IPR044492">
    <property type="entry name" value="P_typ_ATPase_HD_dom"/>
</dbReference>
<keyword evidence="4 10" id="KW-0479">Metal-binding</keyword>
<feature type="transmembrane region" description="Helical" evidence="10">
    <location>
        <begin position="373"/>
        <end position="392"/>
    </location>
</feature>
<dbReference type="GO" id="GO:0016887">
    <property type="term" value="F:ATP hydrolysis activity"/>
    <property type="evidence" value="ECO:0007669"/>
    <property type="project" value="InterPro"/>
</dbReference>
<feature type="domain" description="P-type ATPase A" evidence="11">
    <location>
        <begin position="264"/>
        <end position="353"/>
    </location>
</feature>
<evidence type="ECO:0000313" key="12">
    <source>
        <dbReference type="EMBL" id="CAD9530229.1"/>
    </source>
</evidence>
<dbReference type="SFLD" id="SFLDS00003">
    <property type="entry name" value="Haloacid_Dehalogenase"/>
    <property type="match status" value="1"/>
</dbReference>
<evidence type="ECO:0000256" key="9">
    <source>
        <dbReference type="ARBA" id="ARBA00023136"/>
    </source>
</evidence>
<protein>
    <recommendedName>
        <fullName evidence="11">P-type ATPase A domain-containing protein</fullName>
    </recommendedName>
</protein>
<dbReference type="CDD" id="cd02094">
    <property type="entry name" value="P-type_ATPase_Cu-like"/>
    <property type="match status" value="1"/>
</dbReference>
<keyword evidence="8 10" id="KW-1133">Transmembrane helix</keyword>
<dbReference type="SFLD" id="SFLDF00027">
    <property type="entry name" value="p-type_atpase"/>
    <property type="match status" value="1"/>
</dbReference>
<organism evidence="12">
    <name type="scientific">Haptolina brevifila</name>
    <dbReference type="NCBI Taxonomy" id="156173"/>
    <lineage>
        <taxon>Eukaryota</taxon>
        <taxon>Haptista</taxon>
        <taxon>Haptophyta</taxon>
        <taxon>Prymnesiophyceae</taxon>
        <taxon>Prymnesiales</taxon>
        <taxon>Prymnesiaceae</taxon>
        <taxon>Haptolina</taxon>
    </lineage>
</organism>
<dbReference type="PRINTS" id="PR00119">
    <property type="entry name" value="CATATPASE"/>
</dbReference>
<dbReference type="FunFam" id="2.70.150.10:FF:000002">
    <property type="entry name" value="Copper-transporting ATPase 1, putative"/>
    <property type="match status" value="1"/>
</dbReference>
<evidence type="ECO:0000256" key="2">
    <source>
        <dbReference type="ARBA" id="ARBA00006024"/>
    </source>
</evidence>
<evidence type="ECO:0000256" key="3">
    <source>
        <dbReference type="ARBA" id="ARBA00022692"/>
    </source>
</evidence>
<dbReference type="PANTHER" id="PTHR43520:SF8">
    <property type="entry name" value="P-TYPE CU(+) TRANSPORTER"/>
    <property type="match status" value="1"/>
</dbReference>
<feature type="transmembrane region" description="Helical" evidence="10">
    <location>
        <begin position="813"/>
        <end position="834"/>
    </location>
</feature>
<evidence type="ECO:0000256" key="10">
    <source>
        <dbReference type="RuleBase" id="RU362081"/>
    </source>
</evidence>
<dbReference type="InterPro" id="IPR023299">
    <property type="entry name" value="ATPase_P-typ_cyto_dom_N"/>
</dbReference>
<dbReference type="GO" id="GO:0005507">
    <property type="term" value="F:copper ion binding"/>
    <property type="evidence" value="ECO:0007669"/>
    <property type="project" value="TreeGrafter"/>
</dbReference>
<dbReference type="GO" id="GO:0055070">
    <property type="term" value="P:copper ion homeostasis"/>
    <property type="evidence" value="ECO:0007669"/>
    <property type="project" value="TreeGrafter"/>
</dbReference>
<evidence type="ECO:0000256" key="1">
    <source>
        <dbReference type="ARBA" id="ARBA00004127"/>
    </source>
</evidence>
<proteinExistence type="inferred from homology"/>
<evidence type="ECO:0000256" key="4">
    <source>
        <dbReference type="ARBA" id="ARBA00022723"/>
    </source>
</evidence>
<keyword evidence="9 10" id="KW-0472">Membrane</keyword>
<reference evidence="12" key="1">
    <citation type="submission" date="2021-01" db="EMBL/GenBank/DDBJ databases">
        <authorList>
            <person name="Corre E."/>
            <person name="Pelletier E."/>
            <person name="Niang G."/>
            <person name="Scheremetjew M."/>
            <person name="Finn R."/>
            <person name="Kale V."/>
            <person name="Holt S."/>
            <person name="Cochrane G."/>
            <person name="Meng A."/>
            <person name="Brown T."/>
            <person name="Cohen L."/>
        </authorList>
    </citation>
    <scope>NUCLEOTIDE SEQUENCE</scope>
    <source>
        <strain evidence="12">UTEX LB 985</strain>
    </source>
</reference>
<dbReference type="NCBIfam" id="TIGR01525">
    <property type="entry name" value="ATPase-IB_hvy"/>
    <property type="match status" value="1"/>
</dbReference>
<dbReference type="GO" id="GO:0043682">
    <property type="term" value="F:P-type divalent copper transporter activity"/>
    <property type="evidence" value="ECO:0007669"/>
    <property type="project" value="TreeGrafter"/>
</dbReference>
<dbReference type="InterPro" id="IPR023298">
    <property type="entry name" value="ATPase_P-typ_TM_dom_sf"/>
</dbReference>
<comment type="similarity">
    <text evidence="2 10">Belongs to the cation transport ATPase (P-type) (TC 3.A.3) family. Type IB subfamily.</text>
</comment>
<keyword evidence="3 10" id="KW-0812">Transmembrane</keyword>
<dbReference type="AlphaFoldDB" id="A0A7S2NBN1"/>
<dbReference type="Gene3D" id="2.70.150.10">
    <property type="entry name" value="Calcium-transporting ATPase, cytoplasmic transduction domain A"/>
    <property type="match status" value="1"/>
</dbReference>
<accession>A0A7S2NBN1</accession>
<dbReference type="GO" id="GO:0016020">
    <property type="term" value="C:membrane"/>
    <property type="evidence" value="ECO:0007669"/>
    <property type="project" value="UniProtKB-SubCell"/>
</dbReference>
<dbReference type="NCBIfam" id="TIGR01494">
    <property type="entry name" value="ATPase_P-type"/>
    <property type="match status" value="2"/>
</dbReference>
<dbReference type="Gene3D" id="3.40.1110.10">
    <property type="entry name" value="Calcium-transporting ATPase, cytoplasmic domain N"/>
    <property type="match status" value="1"/>
</dbReference>
<dbReference type="GO" id="GO:0012505">
    <property type="term" value="C:endomembrane system"/>
    <property type="evidence" value="ECO:0007669"/>
    <property type="project" value="UniProtKB-SubCell"/>
</dbReference>
<dbReference type="Pfam" id="PF00122">
    <property type="entry name" value="E1-E2_ATPase"/>
    <property type="match status" value="1"/>
</dbReference>
<dbReference type="Pfam" id="PF00702">
    <property type="entry name" value="Hydrolase"/>
    <property type="match status" value="1"/>
</dbReference>
<dbReference type="InterPro" id="IPR027256">
    <property type="entry name" value="P-typ_ATPase_IB"/>
</dbReference>
<evidence type="ECO:0000256" key="5">
    <source>
        <dbReference type="ARBA" id="ARBA00022741"/>
    </source>
</evidence>
<dbReference type="SUPFAM" id="SSF56784">
    <property type="entry name" value="HAD-like"/>
    <property type="match status" value="1"/>
</dbReference>
<evidence type="ECO:0000259" key="11">
    <source>
        <dbReference type="Pfam" id="PF00122"/>
    </source>
</evidence>
<dbReference type="InterPro" id="IPR059000">
    <property type="entry name" value="ATPase_P-type_domA"/>
</dbReference>
<dbReference type="GO" id="GO:0005524">
    <property type="term" value="F:ATP binding"/>
    <property type="evidence" value="ECO:0007669"/>
    <property type="project" value="UniProtKB-UniRule"/>
</dbReference>
<dbReference type="PRINTS" id="PR00943">
    <property type="entry name" value="CUATPASE"/>
</dbReference>
<dbReference type="PANTHER" id="PTHR43520">
    <property type="entry name" value="ATP7, ISOFORM B"/>
    <property type="match status" value="1"/>
</dbReference>
<sequence length="852" mass="89443">MDALWPMYEQLAITYTCDTSVDFAHLMIGLLDGGTAICNAAGSLPSIDAHLTSLCMERAGVTPTAMQALVAELAYLGSEGRTGGTLCHDALYMTGCGDDGCSSTLDLRDVTAWLHRRSALDFTCDASTDVGRLLYRHAQAEQFACEALYAHAPPREGTNLSVACSAIRGQARSEESATGPGRHGRSQICLEAKAIAHVHGAGVGLGHTDSEEVFETAAMLICFILLGKMLESLAKARTSTAISKLLTLAPPSALVLKGCWEECGGEAEEVPLKQIKEGDVVKVLPGAGVPADGLVVRGRSTVDEALLTGEALPVSKKEDDRVIAGTINGAGVLTVLVEATGKRTVLSQITQVIADAQHRKVAVQAFADRVSRVFVPTVVLVSILTFVVWSVAGGAGAISLDLLEDAGQRNPWLLAFMFGCASLVVACPCALGLATPTAVMVGTSVGARLGILVKGGDVLERGYKTAAVIFDKTGTLTTGQLEVSETHSWLDGLLTVELIRIAASAESASEHLIAKAIVRHHAALHSNSTQSQGGTINAMDGSATAIGTMISDLSVPRSFEAFPGEGLKCEIDGTMCVVGNQRFINDQGLMLSKEQEAQVAALEMTGSTTVFVALATTRWAKTLTIDDTGSGAIPVGGEVPLTLAGFIAVSDTPKPEAHAVVQKLKQRRLQVWMVSGDNERSVRHTAALVGIDPEHVAAGVLPAQKAVKVRELQGRGQVVAMVGDGVNDAPALTQADVGIAVGSGTDIALAAADMVLMRSDLNGVETALDLSRAVMRRIRLNFIWAFGYNVVGIPFAAGVFYPGARLHMPPMYAAIAMAGSSICVVCSSLLLWCYKPPHQQTPFIRRTVIFCG</sequence>
<dbReference type="InterPro" id="IPR023214">
    <property type="entry name" value="HAD_sf"/>
</dbReference>
<dbReference type="InterPro" id="IPR018303">
    <property type="entry name" value="ATPase_P-typ_P_site"/>
</dbReference>
<dbReference type="SFLD" id="SFLDG00002">
    <property type="entry name" value="C1.7:_P-type_atpase_like"/>
    <property type="match status" value="1"/>
</dbReference>
<dbReference type="SUPFAM" id="SSF81653">
    <property type="entry name" value="Calcium ATPase, transduction domain A"/>
    <property type="match status" value="1"/>
</dbReference>
<evidence type="ECO:0000256" key="8">
    <source>
        <dbReference type="ARBA" id="ARBA00022989"/>
    </source>
</evidence>
<dbReference type="SUPFAM" id="SSF81665">
    <property type="entry name" value="Calcium ATPase, transmembrane domain M"/>
    <property type="match status" value="1"/>
</dbReference>
<dbReference type="EMBL" id="HBGU01069255">
    <property type="protein sequence ID" value="CAD9530229.1"/>
    <property type="molecule type" value="Transcribed_RNA"/>
</dbReference>
<feature type="transmembrane region" description="Helical" evidence="10">
    <location>
        <begin position="782"/>
        <end position="801"/>
    </location>
</feature>
<dbReference type="Gene3D" id="3.40.50.1000">
    <property type="entry name" value="HAD superfamily/HAD-like"/>
    <property type="match status" value="1"/>
</dbReference>
<name>A0A7S2NBN1_9EUKA</name>
<gene>
    <name evidence="12" type="ORF">CBRE1094_LOCUS37778</name>
</gene>
<dbReference type="InterPro" id="IPR008250">
    <property type="entry name" value="ATPase_P-typ_transduc_dom_A_sf"/>
</dbReference>
<evidence type="ECO:0000256" key="6">
    <source>
        <dbReference type="ARBA" id="ARBA00022840"/>
    </source>
</evidence>
<dbReference type="InterPro" id="IPR036412">
    <property type="entry name" value="HAD-like_sf"/>
</dbReference>
<evidence type="ECO:0000256" key="7">
    <source>
        <dbReference type="ARBA" id="ARBA00022967"/>
    </source>
</evidence>
<dbReference type="InterPro" id="IPR001757">
    <property type="entry name" value="P_typ_ATPase"/>
</dbReference>
<keyword evidence="6 10" id="KW-0067">ATP-binding</keyword>
<keyword evidence="5 10" id="KW-0547">Nucleotide-binding</keyword>
<comment type="subcellular location">
    <subcellularLocation>
        <location evidence="1">Endomembrane system</location>
        <topology evidence="1">Multi-pass membrane protein</topology>
    </subcellularLocation>
    <subcellularLocation>
        <location evidence="10">Membrane</location>
    </subcellularLocation>
</comment>
<feature type="transmembrane region" description="Helical" evidence="10">
    <location>
        <begin position="412"/>
        <end position="434"/>
    </location>
</feature>
<keyword evidence="7" id="KW-1278">Translocase</keyword>
<dbReference type="PROSITE" id="PS00154">
    <property type="entry name" value="ATPASE_E1_E2"/>
    <property type="match status" value="1"/>
</dbReference>